<dbReference type="Proteomes" id="UP000254762">
    <property type="component" value="Unassembled WGS sequence"/>
</dbReference>
<evidence type="ECO:0000256" key="1">
    <source>
        <dbReference type="ARBA" id="ARBA00009625"/>
    </source>
</evidence>
<proteinExistence type="inferred from homology"/>
<dbReference type="Gene3D" id="3.40.50.300">
    <property type="entry name" value="P-loop containing nucleotide triphosphate hydrolases"/>
    <property type="match status" value="1"/>
</dbReference>
<dbReference type="InterPro" id="IPR027417">
    <property type="entry name" value="P-loop_NTPase"/>
</dbReference>
<comment type="similarity">
    <text evidence="1">Belongs to the SIMIBI class G3E GTPase family. ArgK/MeaB subfamily.</text>
</comment>
<evidence type="ECO:0000313" key="2">
    <source>
        <dbReference type="EMBL" id="SUG31590.1"/>
    </source>
</evidence>
<dbReference type="InterPro" id="IPR005129">
    <property type="entry name" value="GTPase_ArgK"/>
</dbReference>
<evidence type="ECO:0000313" key="3">
    <source>
        <dbReference type="Proteomes" id="UP000254762"/>
    </source>
</evidence>
<protein>
    <submittedName>
        <fullName evidence="2">Arginine/ornithine transport system ATPase</fullName>
        <ecNumber evidence="2">3.6.-.-</ecNumber>
    </submittedName>
</protein>
<sequence>MINDTTLIDAVTRLRQGDRATLAQAMTLIESSHPRHQELSARLLDAIMPFTGNALRLGITGTPGAGKSTFLEAFGMLLIRQNLRVAVIAVDPSSPVSGGSILGDKTRMTALSRSDTAFIRPVPSGGHLGGACLRARELILLCEAAGYDIVIVETVGVGQSETEVANMVDCLLLYRSQAAATICKGLKKALWRWRI</sequence>
<dbReference type="GO" id="GO:0005525">
    <property type="term" value="F:GTP binding"/>
    <property type="evidence" value="ECO:0007669"/>
    <property type="project" value="InterPro"/>
</dbReference>
<gene>
    <name evidence="2" type="primary">argK_2</name>
    <name evidence="2" type="ORF">NCTC7304_00976</name>
</gene>
<dbReference type="GO" id="GO:0003924">
    <property type="term" value="F:GTPase activity"/>
    <property type="evidence" value="ECO:0007669"/>
    <property type="project" value="InterPro"/>
</dbReference>
<dbReference type="EMBL" id="UGXD01000002">
    <property type="protein sequence ID" value="SUG31590.1"/>
    <property type="molecule type" value="Genomic_DNA"/>
</dbReference>
<organism evidence="2 3">
    <name type="scientific">Salmonella enterica subsp. arizonae</name>
    <dbReference type="NCBI Taxonomy" id="59203"/>
    <lineage>
        <taxon>Bacteria</taxon>
        <taxon>Pseudomonadati</taxon>
        <taxon>Pseudomonadota</taxon>
        <taxon>Gammaproteobacteria</taxon>
        <taxon>Enterobacterales</taxon>
        <taxon>Enterobacteriaceae</taxon>
        <taxon>Salmonella</taxon>
    </lineage>
</organism>
<keyword evidence="2" id="KW-0378">Hydrolase</keyword>
<dbReference type="PANTHER" id="PTHR23408:SF3">
    <property type="entry name" value="METHYLMALONIC ACIDURIA TYPE A PROTEIN, MITOCHONDRIAL"/>
    <property type="match status" value="1"/>
</dbReference>
<reference evidence="2 3" key="1">
    <citation type="submission" date="2018-06" db="EMBL/GenBank/DDBJ databases">
        <authorList>
            <consortium name="Pathogen Informatics"/>
            <person name="Doyle S."/>
        </authorList>
    </citation>
    <scope>NUCLEOTIDE SEQUENCE [LARGE SCALE GENOMIC DNA]</scope>
    <source>
        <strain evidence="2 3">NCTC7304</strain>
    </source>
</reference>
<accession>A0A379STP7</accession>
<dbReference type="GO" id="GO:0005737">
    <property type="term" value="C:cytoplasm"/>
    <property type="evidence" value="ECO:0007669"/>
    <property type="project" value="TreeGrafter"/>
</dbReference>
<dbReference type="SUPFAM" id="SSF52540">
    <property type="entry name" value="P-loop containing nucleoside triphosphate hydrolases"/>
    <property type="match status" value="1"/>
</dbReference>
<dbReference type="EC" id="3.6.-.-" evidence="2"/>
<dbReference type="Pfam" id="PF03308">
    <property type="entry name" value="MeaB"/>
    <property type="match status" value="1"/>
</dbReference>
<dbReference type="PANTHER" id="PTHR23408">
    <property type="entry name" value="METHYLMALONYL-COA MUTASE"/>
    <property type="match status" value="1"/>
</dbReference>
<name>A0A379STP7_SALER</name>
<dbReference type="Gene3D" id="1.20.5.170">
    <property type="match status" value="1"/>
</dbReference>
<dbReference type="AlphaFoldDB" id="A0A379STP7"/>